<keyword evidence="1" id="KW-0472">Membrane</keyword>
<reference evidence="3 4" key="1">
    <citation type="submission" date="2016-10" db="EMBL/GenBank/DDBJ databases">
        <authorList>
            <person name="de Groot N.N."/>
        </authorList>
    </citation>
    <scope>NUCLEOTIDE SEQUENCE [LARGE SCALE GENOMIC DNA]</scope>
    <source>
        <strain evidence="3 4">DSM 797</strain>
    </source>
</reference>
<dbReference type="Gene3D" id="2.60.40.1630">
    <property type="entry name" value="bacillus anthracis domain"/>
    <property type="match status" value="1"/>
</dbReference>
<dbReference type="RefSeq" id="WP_170139193.1">
    <property type="nucleotide sequence ID" value="NZ_FNGW01000006.1"/>
</dbReference>
<dbReference type="InterPro" id="IPR025436">
    <property type="entry name" value="DUF4179"/>
</dbReference>
<evidence type="ECO:0000256" key="1">
    <source>
        <dbReference type="SAM" id="Phobius"/>
    </source>
</evidence>
<dbReference type="EMBL" id="FNGW01000006">
    <property type="protein sequence ID" value="SDM17881.1"/>
    <property type="molecule type" value="Genomic_DNA"/>
</dbReference>
<dbReference type="STRING" id="1121325.SAMN04515677_10679"/>
<keyword evidence="4" id="KW-1185">Reference proteome</keyword>
<proteinExistence type="predicted"/>
<evidence type="ECO:0000313" key="3">
    <source>
        <dbReference type="EMBL" id="SDM17881.1"/>
    </source>
</evidence>
<gene>
    <name evidence="3" type="ORF">SAMN04515677_10679</name>
</gene>
<feature type="transmembrane region" description="Helical" evidence="1">
    <location>
        <begin position="50"/>
        <end position="72"/>
    </location>
</feature>
<feature type="domain" description="DUF4179" evidence="2">
    <location>
        <begin position="44"/>
        <end position="127"/>
    </location>
</feature>
<name>A0A1G9R431_9FIRM</name>
<evidence type="ECO:0000313" key="4">
    <source>
        <dbReference type="Proteomes" id="UP000199068"/>
    </source>
</evidence>
<accession>A0A1G9R431</accession>
<keyword evidence="1" id="KW-0812">Transmembrane</keyword>
<organism evidence="3 4">
    <name type="scientific">Romboutsia lituseburensis DSM 797</name>
    <dbReference type="NCBI Taxonomy" id="1121325"/>
    <lineage>
        <taxon>Bacteria</taxon>
        <taxon>Bacillati</taxon>
        <taxon>Bacillota</taxon>
        <taxon>Clostridia</taxon>
        <taxon>Peptostreptococcales</taxon>
        <taxon>Peptostreptococcaceae</taxon>
        <taxon>Romboutsia</taxon>
    </lineage>
</organism>
<dbReference type="AlphaFoldDB" id="A0A1G9R431"/>
<keyword evidence="1" id="KW-1133">Transmembrane helix</keyword>
<dbReference type="Pfam" id="PF13786">
    <property type="entry name" value="DUF4179"/>
    <property type="match status" value="1"/>
</dbReference>
<sequence>MKNKFDIFNDIKIETDKYDEIKFDNNDEFKNKMKNKIRENKVSNNKKKMAIASIGILIGSMVIVSEPSLAYIRNIGKQIEYFFNREDNTFNGYKVELNQVVEDKGIEIELKEIMLGDGELLLSLKVDDSKLDKAYLGIDESEDTWPELYEPKIQIGDLIFTNTGGAMSGEANDDNSKNMLLTCKLDNLDENNDGEPDVEKFDLTNNLDINKNYDIKIDIDKIGYTLNKDAKLKNTPEYVEESDVKGGGVNADTGESFETRNINILGNWNFKTTINAKKLIDDIDIYNVNKKLKIKDRYTDIDVSIEEVRVSPTKIKIKHSFKVNKNINKDGRHDPKFLEFIVKGEKGEDIEVKNSIDLNYNPESIYAEGELNSNIKDIKIIPVIEDWGKKFNHTKKFNDQSITIKHKN</sequence>
<evidence type="ECO:0000259" key="2">
    <source>
        <dbReference type="Pfam" id="PF13786"/>
    </source>
</evidence>
<protein>
    <recommendedName>
        <fullName evidence="2">DUF4179 domain-containing protein</fullName>
    </recommendedName>
</protein>
<dbReference type="Proteomes" id="UP000199068">
    <property type="component" value="Unassembled WGS sequence"/>
</dbReference>